<feature type="compositionally biased region" description="Polar residues" evidence="1">
    <location>
        <begin position="54"/>
        <end position="63"/>
    </location>
</feature>
<accession>A0ABR9AYK4</accession>
<dbReference type="EMBL" id="JACYTN010000008">
    <property type="protein sequence ID" value="MBD8499185.1"/>
    <property type="molecule type" value="Genomic_DNA"/>
</dbReference>
<feature type="region of interest" description="Disordered" evidence="1">
    <location>
        <begin position="54"/>
        <end position="100"/>
    </location>
</feature>
<feature type="compositionally biased region" description="Basic residues" evidence="1">
    <location>
        <begin position="70"/>
        <end position="85"/>
    </location>
</feature>
<evidence type="ECO:0000256" key="1">
    <source>
        <dbReference type="SAM" id="MobiDB-lite"/>
    </source>
</evidence>
<sequence length="156" mass="17549">MLPIQVNENEIKKFCGRPICVVTNDGRHYIGRLSSCADGRLILNENPYHVQSHSHIPILTDNQHPTKPEYKKKKNTNSTRKKKGTTGKTTSDSDFNPNFDYEVGHPYNGNPYGEPYSNSYPGTVPDGFPPPYPYPPYRGAFGFDLAAIAFLFLLLL</sequence>
<reference evidence="2 3" key="1">
    <citation type="submission" date="2020-09" db="EMBL/GenBank/DDBJ databases">
        <title>Paenibacillus sp. CAU 1523 isolated from sand of Haeundae Beach.</title>
        <authorList>
            <person name="Kim W."/>
        </authorList>
    </citation>
    <scope>NUCLEOTIDE SEQUENCE [LARGE SCALE GENOMIC DNA]</scope>
    <source>
        <strain evidence="2 3">CAU 1523</strain>
    </source>
</reference>
<dbReference type="RefSeq" id="WP_192025515.1">
    <property type="nucleotide sequence ID" value="NZ_JACYTN010000008.1"/>
</dbReference>
<keyword evidence="3" id="KW-1185">Reference proteome</keyword>
<evidence type="ECO:0000313" key="3">
    <source>
        <dbReference type="Proteomes" id="UP000634529"/>
    </source>
</evidence>
<name>A0ABR9AYK4_9BACL</name>
<organism evidence="2 3">
    <name type="scientific">Paenibacillus arenosi</name>
    <dbReference type="NCBI Taxonomy" id="2774142"/>
    <lineage>
        <taxon>Bacteria</taxon>
        <taxon>Bacillati</taxon>
        <taxon>Bacillota</taxon>
        <taxon>Bacilli</taxon>
        <taxon>Bacillales</taxon>
        <taxon>Paenibacillaceae</taxon>
        <taxon>Paenibacillus</taxon>
    </lineage>
</organism>
<comment type="caution">
    <text evidence="2">The sequence shown here is derived from an EMBL/GenBank/DDBJ whole genome shotgun (WGS) entry which is preliminary data.</text>
</comment>
<proteinExistence type="predicted"/>
<protein>
    <submittedName>
        <fullName evidence="2">Uncharacterized protein</fullName>
    </submittedName>
</protein>
<gene>
    <name evidence="2" type="ORF">IFO66_12795</name>
</gene>
<dbReference type="Proteomes" id="UP000634529">
    <property type="component" value="Unassembled WGS sequence"/>
</dbReference>
<evidence type="ECO:0000313" key="2">
    <source>
        <dbReference type="EMBL" id="MBD8499185.1"/>
    </source>
</evidence>